<proteinExistence type="predicted"/>
<reference evidence="4 5" key="1">
    <citation type="submission" date="2016-07" db="EMBL/GenBank/DDBJ databases">
        <title>Pervasive Adenine N6-methylation of Active Genes in Fungi.</title>
        <authorList>
            <consortium name="DOE Joint Genome Institute"/>
            <person name="Mondo S.J."/>
            <person name="Dannebaum R.O."/>
            <person name="Kuo R.C."/>
            <person name="Labutti K."/>
            <person name="Haridas S."/>
            <person name="Kuo A."/>
            <person name="Salamov A."/>
            <person name="Ahrendt S.R."/>
            <person name="Lipzen A."/>
            <person name="Sullivan W."/>
            <person name="Andreopoulos W.B."/>
            <person name="Clum A."/>
            <person name="Lindquist E."/>
            <person name="Daum C."/>
            <person name="Ramamoorthy G.K."/>
            <person name="Gryganskyi A."/>
            <person name="Culley D."/>
            <person name="Magnuson J.K."/>
            <person name="James T.Y."/>
            <person name="O'Malley M.A."/>
            <person name="Stajich J.E."/>
            <person name="Spatafora J.W."/>
            <person name="Visel A."/>
            <person name="Grigoriev I.V."/>
        </authorList>
    </citation>
    <scope>NUCLEOTIDE SEQUENCE [LARGE SCALE GENOMIC DNA]</scope>
    <source>
        <strain evidence="4 5">62-1032</strain>
    </source>
</reference>
<evidence type="ECO:0000313" key="4">
    <source>
        <dbReference type="EMBL" id="ORY54868.1"/>
    </source>
</evidence>
<feature type="compositionally biased region" description="Basic and acidic residues" evidence="2">
    <location>
        <begin position="580"/>
        <end position="589"/>
    </location>
</feature>
<evidence type="ECO:0000256" key="1">
    <source>
        <dbReference type="SAM" id="Coils"/>
    </source>
</evidence>
<dbReference type="AlphaFoldDB" id="A0A1Y2D6F4"/>
<comment type="caution">
    <text evidence="4">The sequence shown here is derived from an EMBL/GenBank/DDBJ whole genome shotgun (WGS) entry which is preliminary data.</text>
</comment>
<dbReference type="InterPro" id="IPR031606">
    <property type="entry name" value="Kch1/2"/>
</dbReference>
<feature type="region of interest" description="Disordered" evidence="2">
    <location>
        <begin position="454"/>
        <end position="499"/>
    </location>
</feature>
<protein>
    <recommendedName>
        <fullName evidence="6">Vacuole protein</fullName>
    </recommendedName>
</protein>
<evidence type="ECO:0000313" key="5">
    <source>
        <dbReference type="Proteomes" id="UP000193467"/>
    </source>
</evidence>
<feature type="compositionally biased region" description="Polar residues" evidence="2">
    <location>
        <begin position="467"/>
        <end position="480"/>
    </location>
</feature>
<dbReference type="OrthoDB" id="2128042at2759"/>
<feature type="transmembrane region" description="Helical" evidence="3">
    <location>
        <begin position="217"/>
        <end position="243"/>
    </location>
</feature>
<dbReference type="Pfam" id="PF16944">
    <property type="entry name" value="KCH"/>
    <property type="match status" value="1"/>
</dbReference>
<keyword evidence="3" id="KW-1133">Transmembrane helix</keyword>
<dbReference type="GO" id="GO:0015079">
    <property type="term" value="F:potassium ion transmembrane transporter activity"/>
    <property type="evidence" value="ECO:0007669"/>
    <property type="project" value="InterPro"/>
</dbReference>
<gene>
    <name evidence="4" type="ORF">BCR35DRAFT_310224</name>
</gene>
<keyword evidence="3" id="KW-0472">Membrane</keyword>
<feature type="compositionally biased region" description="Basic and acidic residues" evidence="2">
    <location>
        <begin position="507"/>
        <end position="517"/>
    </location>
</feature>
<feature type="transmembrane region" description="Helical" evidence="3">
    <location>
        <begin position="93"/>
        <end position="111"/>
    </location>
</feature>
<feature type="transmembrane region" description="Helical" evidence="3">
    <location>
        <begin position="38"/>
        <end position="63"/>
    </location>
</feature>
<evidence type="ECO:0000256" key="3">
    <source>
        <dbReference type="SAM" id="Phobius"/>
    </source>
</evidence>
<name>A0A1Y2D6F4_9BASI</name>
<dbReference type="Proteomes" id="UP000193467">
    <property type="component" value="Unassembled WGS sequence"/>
</dbReference>
<accession>A0A1Y2D6F4</accession>
<organism evidence="4 5">
    <name type="scientific">Leucosporidium creatinivorum</name>
    <dbReference type="NCBI Taxonomy" id="106004"/>
    <lineage>
        <taxon>Eukaryota</taxon>
        <taxon>Fungi</taxon>
        <taxon>Dikarya</taxon>
        <taxon>Basidiomycota</taxon>
        <taxon>Pucciniomycotina</taxon>
        <taxon>Microbotryomycetes</taxon>
        <taxon>Leucosporidiales</taxon>
        <taxon>Leucosporidium</taxon>
    </lineage>
</organism>
<dbReference type="PANTHER" id="PTHR36424">
    <property type="entry name" value="PHEROMONE-REGULATED MEMBRANE PROTEIN 6"/>
    <property type="match status" value="1"/>
</dbReference>
<keyword evidence="1" id="KW-0175">Coiled coil</keyword>
<keyword evidence="5" id="KW-1185">Reference proteome</keyword>
<feature type="region of interest" description="Disordered" evidence="2">
    <location>
        <begin position="327"/>
        <end position="348"/>
    </location>
</feature>
<feature type="region of interest" description="Disordered" evidence="2">
    <location>
        <begin position="572"/>
        <end position="609"/>
    </location>
</feature>
<dbReference type="InParanoid" id="A0A1Y2D6F4"/>
<feature type="region of interest" description="Disordered" evidence="2">
    <location>
        <begin position="505"/>
        <end position="524"/>
    </location>
</feature>
<dbReference type="GO" id="GO:0005886">
    <property type="term" value="C:plasma membrane"/>
    <property type="evidence" value="ECO:0007669"/>
    <property type="project" value="InterPro"/>
</dbReference>
<keyword evidence="3" id="KW-0812">Transmembrane</keyword>
<dbReference type="PANTHER" id="PTHR36424:SF1">
    <property type="entry name" value="LOW AFFINITY K(+) TRANSPORTER 1-RELATED"/>
    <property type="match status" value="1"/>
</dbReference>
<sequence>MCCSNAAWKREEVPDHKFDFINVHEFHATNCTTRLQYFWLYLLFAKSVAVYIADIYTAVALLASNKWSGSILQSSAAESSSKSASVLEVPFSIGKWVFTGCIIFSFLLLAWEARKSRAIIKSRDISYAFTNVMSQNWYALRSYDHFCFFCQIDNSKKKKDEFAFFVFFTFKGWKRLLLADAPRQVINGITLYSFGKSENWTTDLSAYFGGGILKAGIIITMLFTVIIWAGSALLLIVAALMYVPLLCYIQGNLKEYVCHKVDKRIAELMKRKNRKRLAKEAEIARKEARGDYSHLKDKKTGKLTAAPLPQPTLPKLGLSDHDLYSHANGSDAGSIRGGSIRGGAPSTRYQYPPPGSAVGAGWGAPPSSLARTAYPYNQSEPESLHKVGYAESVTSVDGFAGRGAPMGIGMHGGFDSSTSLVGAEGMRRAPSYKSEFGGEEKGYYGQEKGGYYSEKGGMDDRDYLPTLSHSNSYGNFRSQSTAPPPLPTGTPAPDLYNPPSRQQLYERAARQHERESEDSTLAYGRGMSESGSVINFQPSNGGYGGWEESGPRYAVAQESSAIGGAYGGYPYEQHGYPNQTREETLRYPDVDTADPGNFAGRGAGGKTWR</sequence>
<evidence type="ECO:0000256" key="2">
    <source>
        <dbReference type="SAM" id="MobiDB-lite"/>
    </source>
</evidence>
<feature type="coiled-coil region" evidence="1">
    <location>
        <begin position="269"/>
        <end position="298"/>
    </location>
</feature>
<feature type="compositionally biased region" description="Gly residues" evidence="2">
    <location>
        <begin position="599"/>
        <end position="609"/>
    </location>
</feature>
<dbReference type="EMBL" id="MCGR01000094">
    <property type="protein sequence ID" value="ORY54868.1"/>
    <property type="molecule type" value="Genomic_DNA"/>
</dbReference>
<evidence type="ECO:0008006" key="6">
    <source>
        <dbReference type="Google" id="ProtNLM"/>
    </source>
</evidence>
<dbReference type="STRING" id="106004.A0A1Y2D6F4"/>